<dbReference type="EMBL" id="JACCBU010000001">
    <property type="protein sequence ID" value="NYE71547.1"/>
    <property type="molecule type" value="Genomic_DNA"/>
</dbReference>
<proteinExistence type="inferred from homology"/>
<dbReference type="Proteomes" id="UP000569914">
    <property type="component" value="Unassembled WGS sequence"/>
</dbReference>
<evidence type="ECO:0000256" key="1">
    <source>
        <dbReference type="ARBA" id="ARBA00007301"/>
    </source>
</evidence>
<dbReference type="Gene3D" id="2.30.110.10">
    <property type="entry name" value="Electron Transport, Fmn-binding Protein, Chain A"/>
    <property type="match status" value="1"/>
</dbReference>
<dbReference type="PANTHER" id="PTHR10851">
    <property type="entry name" value="PYRIDOXINE-5-PHOSPHATE OXIDASE"/>
    <property type="match status" value="1"/>
</dbReference>
<dbReference type="InterPro" id="IPR012349">
    <property type="entry name" value="Split_barrel_FMN-bd"/>
</dbReference>
<evidence type="ECO:0000256" key="5">
    <source>
        <dbReference type="PIRSR" id="PIRSR000190-2"/>
    </source>
</evidence>
<dbReference type="InterPro" id="IPR000659">
    <property type="entry name" value="Pyridox_Oxase"/>
</dbReference>
<feature type="binding site" evidence="5">
    <location>
        <position position="79"/>
    </location>
    <ligand>
        <name>FMN</name>
        <dbReference type="ChEBI" id="CHEBI:58210"/>
    </ligand>
</feature>
<feature type="domain" description="Pyridoxamine 5'-phosphate oxidase N-terminal" evidence="6">
    <location>
        <begin position="37"/>
        <end position="154"/>
    </location>
</feature>
<dbReference type="EC" id="1.4.3.5" evidence="8"/>
<keyword evidence="2" id="KW-0285">Flavoprotein</keyword>
<feature type="binding site" evidence="5">
    <location>
        <position position="190"/>
    </location>
    <ligand>
        <name>FMN</name>
        <dbReference type="ChEBI" id="CHEBI:58210"/>
    </ligand>
</feature>
<name>A0A7Y9I7E5_9ACTN</name>
<comment type="similarity">
    <text evidence="1">Belongs to the pyridoxamine 5'-phosphate oxidase family.</text>
</comment>
<dbReference type="Pfam" id="PF10590">
    <property type="entry name" value="PNP_phzG_C"/>
    <property type="match status" value="1"/>
</dbReference>
<evidence type="ECO:0000259" key="7">
    <source>
        <dbReference type="Pfam" id="PF10590"/>
    </source>
</evidence>
<accession>A0A7Y9I7E5</accession>
<reference evidence="8 9" key="1">
    <citation type="submission" date="2020-07" db="EMBL/GenBank/DDBJ databases">
        <title>Sequencing the genomes of 1000 actinobacteria strains.</title>
        <authorList>
            <person name="Klenk H.-P."/>
        </authorList>
    </citation>
    <scope>NUCLEOTIDE SEQUENCE [LARGE SCALE GENOMIC DNA]</scope>
    <source>
        <strain evidence="8 9">DSM 22083</strain>
    </source>
</reference>
<dbReference type="SUPFAM" id="SSF50475">
    <property type="entry name" value="FMN-binding split barrel"/>
    <property type="match status" value="1"/>
</dbReference>
<evidence type="ECO:0000259" key="6">
    <source>
        <dbReference type="Pfam" id="PF01243"/>
    </source>
</evidence>
<dbReference type="GO" id="GO:0008615">
    <property type="term" value="P:pyridoxine biosynthetic process"/>
    <property type="evidence" value="ECO:0007669"/>
    <property type="project" value="InterPro"/>
</dbReference>
<dbReference type="InterPro" id="IPR011576">
    <property type="entry name" value="Pyridox_Oxase_N"/>
</dbReference>
<keyword evidence="4 8" id="KW-0560">Oxidoreductase</keyword>
<dbReference type="PANTHER" id="PTHR10851:SF0">
    <property type="entry name" value="PYRIDOXINE-5'-PHOSPHATE OXIDASE"/>
    <property type="match status" value="1"/>
</dbReference>
<feature type="binding site" evidence="5">
    <location>
        <position position="180"/>
    </location>
    <ligand>
        <name>FMN</name>
        <dbReference type="ChEBI" id="CHEBI:58210"/>
    </ligand>
</feature>
<protein>
    <submittedName>
        <fullName evidence="8">Pyridoxamine 5'-phosphate oxidase</fullName>
        <ecNumber evidence="8">1.4.3.5</ecNumber>
    </submittedName>
</protein>
<keyword evidence="3 5" id="KW-0288">FMN</keyword>
<dbReference type="RefSeq" id="WP_179751772.1">
    <property type="nucleotide sequence ID" value="NZ_JACCBU010000001.1"/>
</dbReference>
<feature type="binding site" evidence="5">
    <location>
        <begin position="137"/>
        <end position="138"/>
    </location>
    <ligand>
        <name>FMN</name>
        <dbReference type="ChEBI" id="CHEBI:58210"/>
    </ligand>
</feature>
<dbReference type="PIRSF" id="PIRSF000190">
    <property type="entry name" value="Pyd_amn-ph_oxd"/>
    <property type="match status" value="1"/>
</dbReference>
<comment type="cofactor">
    <cofactor evidence="5">
        <name>FMN</name>
        <dbReference type="ChEBI" id="CHEBI:58210"/>
    </cofactor>
    <text evidence="5">Binds 1 FMN per subunit.</text>
</comment>
<dbReference type="GO" id="GO:0004733">
    <property type="term" value="F:pyridoxamine phosphate oxidase activity"/>
    <property type="evidence" value="ECO:0007669"/>
    <property type="project" value="UniProtKB-EC"/>
</dbReference>
<feature type="binding site" evidence="5">
    <location>
        <position position="80"/>
    </location>
    <ligand>
        <name>FMN</name>
        <dbReference type="ChEBI" id="CHEBI:58210"/>
    </ligand>
</feature>
<evidence type="ECO:0000313" key="8">
    <source>
        <dbReference type="EMBL" id="NYE71547.1"/>
    </source>
</evidence>
<feature type="binding site" evidence="5">
    <location>
        <position position="102"/>
    </location>
    <ligand>
        <name>FMN</name>
        <dbReference type="ChEBI" id="CHEBI:58210"/>
    </ligand>
</feature>
<evidence type="ECO:0000313" key="9">
    <source>
        <dbReference type="Proteomes" id="UP000569914"/>
    </source>
</evidence>
<dbReference type="Pfam" id="PF01243">
    <property type="entry name" value="PNPOx_N"/>
    <property type="match status" value="1"/>
</dbReference>
<feature type="binding site" evidence="5">
    <location>
        <begin position="58"/>
        <end position="63"/>
    </location>
    <ligand>
        <name>FMN</name>
        <dbReference type="ChEBI" id="CHEBI:58210"/>
    </ligand>
</feature>
<dbReference type="InterPro" id="IPR019576">
    <property type="entry name" value="Pyridoxamine_oxidase_dimer_C"/>
</dbReference>
<keyword evidence="9" id="KW-1185">Reference proteome</keyword>
<dbReference type="AlphaFoldDB" id="A0A7Y9I7E5"/>
<gene>
    <name evidence="8" type="ORF">BKA15_002876</name>
</gene>
<evidence type="ECO:0000256" key="2">
    <source>
        <dbReference type="ARBA" id="ARBA00022630"/>
    </source>
</evidence>
<comment type="caution">
    <text evidence="8">The sequence shown here is derived from an EMBL/GenBank/DDBJ whole genome shotgun (WGS) entry which is preliminary data.</text>
</comment>
<evidence type="ECO:0000256" key="3">
    <source>
        <dbReference type="ARBA" id="ARBA00022643"/>
    </source>
</evidence>
<dbReference type="NCBIfam" id="NF004231">
    <property type="entry name" value="PRK05679.1"/>
    <property type="match status" value="1"/>
</dbReference>
<evidence type="ECO:0000256" key="4">
    <source>
        <dbReference type="ARBA" id="ARBA00023002"/>
    </source>
</evidence>
<dbReference type="GO" id="GO:0010181">
    <property type="term" value="F:FMN binding"/>
    <property type="evidence" value="ECO:0007669"/>
    <property type="project" value="InterPro"/>
</dbReference>
<sequence>METLSGDSALLLPEFDSPPADPLALAAEWLAAAEASGVREPRAATLATATATGRVSARTLLIKDIGPSGVIMGFSEISRKGRELAENPRAVINMYWRERLQQLTIAGTLSPAEEAESDRLFAGRVRGAQAVAATAHQSGVLTDVAELRETVDRLAASSEPIARPATWHAWLLVPDELEFWHGSPDRFHRRLRYSRDGDGFRSERLQP</sequence>
<organism evidence="8 9">
    <name type="scientific">Microlunatus parietis</name>
    <dbReference type="NCBI Taxonomy" id="682979"/>
    <lineage>
        <taxon>Bacteria</taxon>
        <taxon>Bacillati</taxon>
        <taxon>Actinomycetota</taxon>
        <taxon>Actinomycetes</taxon>
        <taxon>Propionibacteriales</taxon>
        <taxon>Propionibacteriaceae</taxon>
        <taxon>Microlunatus</taxon>
    </lineage>
</organism>
<feature type="domain" description="Pyridoxine 5'-phosphate oxidase dimerisation C-terminal" evidence="7">
    <location>
        <begin position="167"/>
        <end position="207"/>
    </location>
</feature>